<keyword evidence="2" id="KW-1185">Reference proteome</keyword>
<reference evidence="1" key="1">
    <citation type="submission" date="2024-07" db="EMBL/GenBank/DDBJ databases">
        <title>A survey of Mimosa microsymbionts across Brazilian biomes reveals a high diversity of Paraburkholderia nodulating endemic species, but also that Cupriavidus is common as a symbiont of widespread species.</title>
        <authorList>
            <person name="Rouws L."/>
            <person name="Barauna A."/>
            <person name="Beukes C."/>
            <person name="Rouws J.R.C."/>
            <person name="De Faria S.M."/>
            <person name="Gross E."/>
            <person name="Bueno Dos Reis Junior F."/>
            <person name="Simon M.F."/>
            <person name="Maluk M."/>
            <person name="Odee D.W."/>
            <person name="Kenicer G."/>
            <person name="Young J.P.W."/>
            <person name="Reis V.M."/>
            <person name="Zilli J."/>
            <person name="James E.K."/>
        </authorList>
    </citation>
    <scope>NUCLEOTIDE SEQUENCE</scope>
    <source>
        <strain evidence="1">EG181B</strain>
    </source>
</reference>
<organism evidence="1 2">
    <name type="scientific">Paraburkholderia phymatum</name>
    <dbReference type="NCBI Taxonomy" id="148447"/>
    <lineage>
        <taxon>Bacteria</taxon>
        <taxon>Pseudomonadati</taxon>
        <taxon>Pseudomonadota</taxon>
        <taxon>Betaproteobacteria</taxon>
        <taxon>Burkholderiales</taxon>
        <taxon>Burkholderiaceae</taxon>
        <taxon>Paraburkholderia</taxon>
    </lineage>
</organism>
<dbReference type="EMBL" id="JBFRCH010000029">
    <property type="protein sequence ID" value="MEX3936266.1"/>
    <property type="molecule type" value="Genomic_DNA"/>
</dbReference>
<evidence type="ECO:0000313" key="1">
    <source>
        <dbReference type="EMBL" id="MEX3936266.1"/>
    </source>
</evidence>
<accession>A0ACC6U9R4</accession>
<comment type="caution">
    <text evidence="1">The sequence shown here is derived from an EMBL/GenBank/DDBJ whole genome shotgun (WGS) entry which is preliminary data.</text>
</comment>
<sequence length="82" mass="8706">MKRLMTAVIAATLAVGTSAAFAQASGAMSNDQMSHDAMGKGNMSHDKMSKGDMSHDKMSKSHKMKKNDSMKMDHPASGAMSE</sequence>
<dbReference type="Proteomes" id="UP001558850">
    <property type="component" value="Unassembled WGS sequence"/>
</dbReference>
<evidence type="ECO:0000313" key="2">
    <source>
        <dbReference type="Proteomes" id="UP001558850"/>
    </source>
</evidence>
<proteinExistence type="predicted"/>
<gene>
    <name evidence="1" type="ORF">AB4Y32_31520</name>
</gene>
<name>A0ACC6U9R4_9BURK</name>
<protein>
    <submittedName>
        <fullName evidence="1">Pentapeptide MXKDX repeat protein</fullName>
    </submittedName>
</protein>